<dbReference type="GO" id="GO:0005975">
    <property type="term" value="P:carbohydrate metabolic process"/>
    <property type="evidence" value="ECO:0007669"/>
    <property type="project" value="InterPro"/>
</dbReference>
<sequence length="365" mass="40693">MAVSHLSWLDALAQQTNVDIDSMDPTSTLSLLPIIPHDMTSNQGYVHEQMCHPANENLFRDVVKEYKDQGWEEIYARMVALMCKANIDNIKGRVLVQTLPTSAYDTEKTLESARAYAREFEKVGISKDQFCIKIPSTGPALNACPILLTEGIRTLATAVFSVHQAIAASQAGCLYISPYYNDIQAHKDPQFWPKTSDPALLHPFSSRFIQILETYKRLYKETGKEQPFVKHAGFLSPEEAMAAGEIGCHSVTIPYRILKKLSERSYDSSQQPGKGVPKPDHPYLAAAPTPARLQTIAQLDPLAPKTWDGKLASDKIDYLADGGALLDKSNDADPETKRRLHEALEFFIEIETKSRAKIEEAMKTV</sequence>
<evidence type="ECO:0000313" key="3">
    <source>
        <dbReference type="Proteomes" id="UP001149074"/>
    </source>
</evidence>
<keyword evidence="3" id="KW-1185">Reference proteome</keyword>
<dbReference type="GeneID" id="81358269"/>
<proteinExistence type="predicted"/>
<dbReference type="GO" id="GO:0009052">
    <property type="term" value="P:pentose-phosphate shunt, non-oxidative branch"/>
    <property type="evidence" value="ECO:0007669"/>
    <property type="project" value="TreeGrafter"/>
</dbReference>
<evidence type="ECO:0008006" key="4">
    <source>
        <dbReference type="Google" id="ProtNLM"/>
    </source>
</evidence>
<dbReference type="InterPro" id="IPR001585">
    <property type="entry name" value="TAL/FSA"/>
</dbReference>
<dbReference type="InterPro" id="IPR013785">
    <property type="entry name" value="Aldolase_TIM"/>
</dbReference>
<name>A0A9W9KB59_9EURO</name>
<dbReference type="GO" id="GO:0004801">
    <property type="term" value="F:transaldolase activity"/>
    <property type="evidence" value="ECO:0007669"/>
    <property type="project" value="TreeGrafter"/>
</dbReference>
<accession>A0A9W9KB59</accession>
<dbReference type="SUPFAM" id="SSF51569">
    <property type="entry name" value="Aldolase"/>
    <property type="match status" value="1"/>
</dbReference>
<comment type="caution">
    <text evidence="2">The sequence shown here is derived from an EMBL/GenBank/DDBJ whole genome shotgun (WGS) entry which is preliminary data.</text>
</comment>
<organism evidence="2 3">
    <name type="scientific">Penicillium argentinense</name>
    <dbReference type="NCBI Taxonomy" id="1131581"/>
    <lineage>
        <taxon>Eukaryota</taxon>
        <taxon>Fungi</taxon>
        <taxon>Dikarya</taxon>
        <taxon>Ascomycota</taxon>
        <taxon>Pezizomycotina</taxon>
        <taxon>Eurotiomycetes</taxon>
        <taxon>Eurotiomycetidae</taxon>
        <taxon>Eurotiales</taxon>
        <taxon>Aspergillaceae</taxon>
        <taxon>Penicillium</taxon>
    </lineage>
</organism>
<gene>
    <name evidence="2" type="ORF">N7532_006796</name>
</gene>
<dbReference type="Gene3D" id="3.20.20.70">
    <property type="entry name" value="Aldolase class I"/>
    <property type="match status" value="1"/>
</dbReference>
<dbReference type="Proteomes" id="UP001149074">
    <property type="component" value="Unassembled WGS sequence"/>
</dbReference>
<evidence type="ECO:0000313" key="2">
    <source>
        <dbReference type="EMBL" id="KAJ5099795.1"/>
    </source>
</evidence>
<dbReference type="PANTHER" id="PTHR10683:SF39">
    <property type="entry name" value="TRANSALDOLASE"/>
    <property type="match status" value="1"/>
</dbReference>
<dbReference type="RefSeq" id="XP_056475449.1">
    <property type="nucleotide sequence ID" value="XM_056619290.1"/>
</dbReference>
<dbReference type="PANTHER" id="PTHR10683">
    <property type="entry name" value="TRANSALDOLASE"/>
    <property type="match status" value="1"/>
</dbReference>
<protein>
    <recommendedName>
        <fullName evidence="4">Transaldolase</fullName>
    </recommendedName>
</protein>
<dbReference type="Pfam" id="PF00923">
    <property type="entry name" value="TAL_FSA"/>
    <property type="match status" value="1"/>
</dbReference>
<reference evidence="2" key="2">
    <citation type="journal article" date="2023" name="IMA Fungus">
        <title>Comparative genomic study of the Penicillium genus elucidates a diverse pangenome and 15 lateral gene transfer events.</title>
        <authorList>
            <person name="Petersen C."/>
            <person name="Sorensen T."/>
            <person name="Nielsen M.R."/>
            <person name="Sondergaard T.E."/>
            <person name="Sorensen J.L."/>
            <person name="Fitzpatrick D.A."/>
            <person name="Frisvad J.C."/>
            <person name="Nielsen K.L."/>
        </authorList>
    </citation>
    <scope>NUCLEOTIDE SEQUENCE</scope>
    <source>
        <strain evidence="2">IBT 30761</strain>
    </source>
</reference>
<dbReference type="EMBL" id="JAPQKI010000005">
    <property type="protein sequence ID" value="KAJ5099795.1"/>
    <property type="molecule type" value="Genomic_DNA"/>
</dbReference>
<evidence type="ECO:0000256" key="1">
    <source>
        <dbReference type="ARBA" id="ARBA00023270"/>
    </source>
</evidence>
<dbReference type="AlphaFoldDB" id="A0A9W9KB59"/>
<reference evidence="2" key="1">
    <citation type="submission" date="2022-11" db="EMBL/GenBank/DDBJ databases">
        <authorList>
            <person name="Petersen C."/>
        </authorList>
    </citation>
    <scope>NUCLEOTIDE SEQUENCE</scope>
    <source>
        <strain evidence="2">IBT 30761</strain>
    </source>
</reference>
<keyword evidence="1" id="KW-0704">Schiff base</keyword>
<dbReference type="OrthoDB" id="1711136at2759"/>